<evidence type="ECO:0000313" key="4">
    <source>
        <dbReference type="Proteomes" id="UP001236795"/>
    </source>
</evidence>
<dbReference type="Gene3D" id="3.40.50.300">
    <property type="entry name" value="P-loop containing nucleotide triphosphate hydrolases"/>
    <property type="match status" value="1"/>
</dbReference>
<proteinExistence type="predicted"/>
<evidence type="ECO:0000313" key="3">
    <source>
        <dbReference type="EMBL" id="MDQ0488562.1"/>
    </source>
</evidence>
<dbReference type="SUPFAM" id="SSF52540">
    <property type="entry name" value="P-loop containing nucleoside triphosphate hydrolases"/>
    <property type="match status" value="1"/>
</dbReference>
<evidence type="ECO:0000256" key="1">
    <source>
        <dbReference type="SAM" id="MobiDB-lite"/>
    </source>
</evidence>
<organism evidence="3 4">
    <name type="scientific">Streptomyces thermodiastaticus</name>
    <dbReference type="NCBI Taxonomy" id="44061"/>
    <lineage>
        <taxon>Bacteria</taxon>
        <taxon>Bacillati</taxon>
        <taxon>Actinomycetota</taxon>
        <taxon>Actinomycetes</taxon>
        <taxon>Kitasatosporales</taxon>
        <taxon>Streptomycetaceae</taxon>
        <taxon>Streptomyces</taxon>
    </lineage>
</organism>
<dbReference type="Proteomes" id="UP001236795">
    <property type="component" value="Unassembled WGS sequence"/>
</dbReference>
<dbReference type="InterPro" id="IPR015854">
    <property type="entry name" value="ABC_transpr_LolD-like"/>
</dbReference>
<dbReference type="PROSITE" id="PS50893">
    <property type="entry name" value="ABC_TRANSPORTER_2"/>
    <property type="match status" value="1"/>
</dbReference>
<dbReference type="PANTHER" id="PTHR24220:SF685">
    <property type="entry name" value="ABC TRANSPORTER RELATED"/>
    <property type="match status" value="1"/>
</dbReference>
<sequence>MDDPSGLDVVADGLGLKGPRGWAFRDVSVDAGPGALIALTGPSGSGRTCLLLALTGRMKPTEGRAVVGGLELPRRMAAVRRRSGLAHVAGVTDLEPALTVAEHLREQELLRRRFGDALPRPRQLLRPRAERRRERRRHIDEALAAAGLDLAALPKGERTAVRDLERVEALRLSLALALLGRPRLLGIDDTDLKLSAAERDEVWELLRSVAGTGVTVLAVCSEPPSDAVVVRTDAARPGDGAGTGGPAAPACGKPDGTAQADPTDAEGPADEAGPSDGAQPVGEATEQAGRLRPAAEPADGGSDGPPGPTAEARDPADRADEPRPTAEPAGRLAHSHPEKETPADAIAATGRS</sequence>
<feature type="domain" description="ABC transporter" evidence="2">
    <location>
        <begin position="9"/>
        <end position="258"/>
    </location>
</feature>
<gene>
    <name evidence="3" type="ORF">QO019_003429</name>
</gene>
<protein>
    <submittedName>
        <fullName evidence="3">ABC-type multidrug transport system ATPase subunit</fullName>
    </submittedName>
</protein>
<dbReference type="Pfam" id="PF00005">
    <property type="entry name" value="ABC_tran"/>
    <property type="match status" value="1"/>
</dbReference>
<dbReference type="InterPro" id="IPR003439">
    <property type="entry name" value="ABC_transporter-like_ATP-bd"/>
</dbReference>
<feature type="compositionally biased region" description="Low complexity" evidence="1">
    <location>
        <begin position="246"/>
        <end position="256"/>
    </location>
</feature>
<evidence type="ECO:0000259" key="2">
    <source>
        <dbReference type="PROSITE" id="PS50893"/>
    </source>
</evidence>
<dbReference type="InterPro" id="IPR027417">
    <property type="entry name" value="P-loop_NTPase"/>
</dbReference>
<comment type="caution">
    <text evidence="3">The sequence shown here is derived from an EMBL/GenBank/DDBJ whole genome shotgun (WGS) entry which is preliminary data.</text>
</comment>
<keyword evidence="4" id="KW-1185">Reference proteome</keyword>
<name>A0ABU0KKM8_9ACTN</name>
<feature type="region of interest" description="Disordered" evidence="1">
    <location>
        <begin position="234"/>
        <end position="352"/>
    </location>
</feature>
<dbReference type="PANTHER" id="PTHR24220">
    <property type="entry name" value="IMPORT ATP-BINDING PROTEIN"/>
    <property type="match status" value="1"/>
</dbReference>
<dbReference type="RefSeq" id="WP_136237770.1">
    <property type="nucleotide sequence ID" value="NZ_JAUSWC010000011.1"/>
</dbReference>
<reference evidence="3 4" key="1">
    <citation type="submission" date="2023-07" db="EMBL/GenBank/DDBJ databases">
        <title>Genomic Encyclopedia of Type Strains, Phase IV (KMG-IV): sequencing the most valuable type-strain genomes for metagenomic binning, comparative biology and taxonomic classification.</title>
        <authorList>
            <person name="Goeker M."/>
        </authorList>
    </citation>
    <scope>NUCLEOTIDE SEQUENCE [LARGE SCALE GENOMIC DNA]</scope>
    <source>
        <strain evidence="3 4">DSM 40573</strain>
    </source>
</reference>
<feature type="compositionally biased region" description="Basic and acidic residues" evidence="1">
    <location>
        <begin position="311"/>
        <end position="324"/>
    </location>
</feature>
<accession>A0ABU0KKM8</accession>
<dbReference type="EMBL" id="JAUSWC010000011">
    <property type="protein sequence ID" value="MDQ0488562.1"/>
    <property type="molecule type" value="Genomic_DNA"/>
</dbReference>